<reference evidence="1 2" key="1">
    <citation type="journal article" date="2022" name="Allergy">
        <title>Genome assembly and annotation of Periplaneta americana reveal a comprehensive cockroach allergen profile.</title>
        <authorList>
            <person name="Wang L."/>
            <person name="Xiong Q."/>
            <person name="Saelim N."/>
            <person name="Wang L."/>
            <person name="Nong W."/>
            <person name="Wan A.T."/>
            <person name="Shi M."/>
            <person name="Liu X."/>
            <person name="Cao Q."/>
            <person name="Hui J.H.L."/>
            <person name="Sookrung N."/>
            <person name="Leung T.F."/>
            <person name="Tungtrongchitr A."/>
            <person name="Tsui S.K.W."/>
        </authorList>
    </citation>
    <scope>NUCLEOTIDE SEQUENCE [LARGE SCALE GENOMIC DNA]</scope>
    <source>
        <strain evidence="1">PWHHKU_190912</strain>
    </source>
</reference>
<protein>
    <submittedName>
        <fullName evidence="1">Uncharacterized protein</fullName>
    </submittedName>
</protein>
<evidence type="ECO:0000313" key="1">
    <source>
        <dbReference type="EMBL" id="KAJ4435661.1"/>
    </source>
</evidence>
<sequence length="120" mass="13980">MSLQIVICNEFQLCRGRVKNVLTLWFLVSGNCRCSDVSGRLISSRGDVPWPARSQDLAPCDFFLWEQLKAEVFKHRLRTLPDLRHAIQEEIGLIPHEMLVKVIQNFRSRIQQCIDRKDTT</sequence>
<keyword evidence="2" id="KW-1185">Reference proteome</keyword>
<evidence type="ECO:0000313" key="2">
    <source>
        <dbReference type="Proteomes" id="UP001148838"/>
    </source>
</evidence>
<name>A0ABQ8SPG9_PERAM</name>
<dbReference type="Gene3D" id="3.30.420.10">
    <property type="entry name" value="Ribonuclease H-like superfamily/Ribonuclease H"/>
    <property type="match status" value="1"/>
</dbReference>
<dbReference type="EMBL" id="JAJSOF020000023">
    <property type="protein sequence ID" value="KAJ4435661.1"/>
    <property type="molecule type" value="Genomic_DNA"/>
</dbReference>
<dbReference type="InterPro" id="IPR036397">
    <property type="entry name" value="RNaseH_sf"/>
</dbReference>
<dbReference type="PANTHER" id="PTHR47326:SF1">
    <property type="entry name" value="HTH PSQ-TYPE DOMAIN-CONTAINING PROTEIN"/>
    <property type="match status" value="1"/>
</dbReference>
<comment type="caution">
    <text evidence="1">The sequence shown here is derived from an EMBL/GenBank/DDBJ whole genome shotgun (WGS) entry which is preliminary data.</text>
</comment>
<dbReference type="Proteomes" id="UP001148838">
    <property type="component" value="Unassembled WGS sequence"/>
</dbReference>
<organism evidence="1 2">
    <name type="scientific">Periplaneta americana</name>
    <name type="common">American cockroach</name>
    <name type="synonym">Blatta americana</name>
    <dbReference type="NCBI Taxonomy" id="6978"/>
    <lineage>
        <taxon>Eukaryota</taxon>
        <taxon>Metazoa</taxon>
        <taxon>Ecdysozoa</taxon>
        <taxon>Arthropoda</taxon>
        <taxon>Hexapoda</taxon>
        <taxon>Insecta</taxon>
        <taxon>Pterygota</taxon>
        <taxon>Neoptera</taxon>
        <taxon>Polyneoptera</taxon>
        <taxon>Dictyoptera</taxon>
        <taxon>Blattodea</taxon>
        <taxon>Blattoidea</taxon>
        <taxon>Blattidae</taxon>
        <taxon>Blattinae</taxon>
        <taxon>Periplaneta</taxon>
    </lineage>
</organism>
<proteinExistence type="predicted"/>
<accession>A0ABQ8SPG9</accession>
<gene>
    <name evidence="1" type="ORF">ANN_18277</name>
</gene>
<dbReference type="PANTHER" id="PTHR47326">
    <property type="entry name" value="TRANSPOSABLE ELEMENT TC3 TRANSPOSASE-LIKE PROTEIN"/>
    <property type="match status" value="1"/>
</dbReference>